<sequence length="159" mass="16748">MASQDILLLKKDTGTDVTYFPVSDRPVLQWRTNVSGVSDLGQSRLEIKAELMKSGVKRVNIKIEQPIMEVIPSGSVNAMGVQAGPQVAGSDSISITGYFSSRGTNITRADLLRQAAQLLAGAGSVTGQNIIVNSTADTYKSAGAANVVPFGLVNGLWPN</sequence>
<keyword evidence="2 4" id="KW-0167">Capsid protein</keyword>
<dbReference type="InterPro" id="IPR015954">
    <property type="entry name" value="Phage_RNA-type_capsid"/>
</dbReference>
<evidence type="ECO:0000313" key="5">
    <source>
        <dbReference type="Proteomes" id="UP000677437"/>
    </source>
</evidence>
<accession>A0A8S5L3R8</accession>
<dbReference type="Proteomes" id="UP000677437">
    <property type="component" value="Segment"/>
</dbReference>
<dbReference type="GeneID" id="80398248"/>
<evidence type="ECO:0000256" key="2">
    <source>
        <dbReference type="ARBA" id="ARBA00022561"/>
    </source>
</evidence>
<evidence type="ECO:0000313" key="4">
    <source>
        <dbReference type="EMBL" id="DAD52313.1"/>
    </source>
</evidence>
<dbReference type="RefSeq" id="YP_010769280.1">
    <property type="nucleotide sequence ID" value="NC_073927.1"/>
</dbReference>
<dbReference type="EMBL" id="BK014067">
    <property type="protein sequence ID" value="DAD52313.1"/>
    <property type="molecule type" value="Genomic_RNA"/>
</dbReference>
<keyword evidence="5" id="KW-1185">Reference proteome</keyword>
<organism evidence="4 5">
    <name type="scientific">ssRNA phage SRR6960799_9</name>
    <dbReference type="NCBI Taxonomy" id="2786605"/>
    <lineage>
        <taxon>Viruses</taxon>
        <taxon>Riboviria</taxon>
        <taxon>Orthornavirae</taxon>
        <taxon>Lenarviricota</taxon>
        <taxon>Leviviricetes</taxon>
        <taxon>Norzivirales</taxon>
        <taxon>Fiersviridae</taxon>
        <taxon>Tenwovirus</taxon>
        <taxon>Tenwovirus pelohabitans</taxon>
        <taxon>Creshivirus pelohabitans</taxon>
    </lineage>
</organism>
<dbReference type="KEGG" id="vg:80398248"/>
<keyword evidence="3" id="KW-0946">Virion</keyword>
<gene>
    <name evidence="4" type="primary">SRR6960799_9_2</name>
</gene>
<evidence type="ECO:0000256" key="3">
    <source>
        <dbReference type="ARBA" id="ARBA00022844"/>
    </source>
</evidence>
<evidence type="ECO:0000256" key="1">
    <source>
        <dbReference type="ARBA" id="ARBA00004328"/>
    </source>
</evidence>
<name>A0A8S5L3R8_9VIRU</name>
<reference evidence="4" key="1">
    <citation type="submission" date="2020-09" db="EMBL/GenBank/DDBJ databases">
        <title>Leviviricetes taxonomy.</title>
        <authorList>
            <person name="Stockdale S.R."/>
            <person name="Callanan J."/>
            <person name="Adriaenssens E.M."/>
            <person name="Kuhn J.H."/>
            <person name="Rumnieks J."/>
            <person name="Shkoporov A."/>
            <person name="Draper L.A."/>
            <person name="Ross P."/>
            <person name="Hill C."/>
        </authorList>
    </citation>
    <scope>NUCLEOTIDE SEQUENCE</scope>
</reference>
<dbReference type="GO" id="GO:0019028">
    <property type="term" value="C:viral capsid"/>
    <property type="evidence" value="ECO:0007669"/>
    <property type="project" value="UniProtKB-KW"/>
</dbReference>
<comment type="subcellular location">
    <subcellularLocation>
        <location evidence="1">Virion</location>
    </subcellularLocation>
</comment>
<protein>
    <submittedName>
        <fullName evidence="4">Coat protein</fullName>
    </submittedName>
</protein>
<proteinExistence type="predicted"/>
<dbReference type="Gene3D" id="3.30.380.10">
    <property type="entry name" value="MS2 Viral Coat Protein"/>
    <property type="match status" value="1"/>
</dbReference>